<name>A0A544T764_9BACI</name>
<reference evidence="1 2" key="1">
    <citation type="submission" date="2019-05" db="EMBL/GenBank/DDBJ databases">
        <title>Psychrobacillus vulpis sp. nov., a new species isolated from feces of a red fox that inhabits in The Tablas de Daimiel Natural Park, Albacete, Spain.</title>
        <authorList>
            <person name="Rodriguez M."/>
            <person name="Reina J.C."/>
            <person name="Bejar V."/>
            <person name="Llamas I."/>
        </authorList>
    </citation>
    <scope>NUCLEOTIDE SEQUENCE [LARGE SCALE GENOMIC DNA]</scope>
    <source>
        <strain evidence="1 2">NEAU-3TGS17</strain>
    </source>
</reference>
<dbReference type="Proteomes" id="UP000317316">
    <property type="component" value="Unassembled WGS sequence"/>
</dbReference>
<dbReference type="OrthoDB" id="1426432at2"/>
<comment type="caution">
    <text evidence="1">The sequence shown here is derived from an EMBL/GenBank/DDBJ whole genome shotgun (WGS) entry which is preliminary data.</text>
</comment>
<accession>A0A544T764</accession>
<gene>
    <name evidence="1" type="ORF">FG382_11680</name>
</gene>
<proteinExistence type="predicted"/>
<evidence type="ECO:0000313" key="1">
    <source>
        <dbReference type="EMBL" id="TQR13295.1"/>
    </source>
</evidence>
<sequence length="85" mass="10020">MDTVWEYVKSIEVEGIVEKIYNLHFITQQDDLCDFIGGHTMCALNRLVNGKSDNFYEKSLKYWPCGWKRTYPISEIIVYVPYSCN</sequence>
<dbReference type="EMBL" id="VDGH01000006">
    <property type="protein sequence ID" value="TQR13295.1"/>
    <property type="molecule type" value="Genomic_DNA"/>
</dbReference>
<evidence type="ECO:0000313" key="2">
    <source>
        <dbReference type="Proteomes" id="UP000317316"/>
    </source>
</evidence>
<keyword evidence="2" id="KW-1185">Reference proteome</keyword>
<organism evidence="1 2">
    <name type="scientific">Psychrobacillus lasiicapitis</name>
    <dbReference type="NCBI Taxonomy" id="1636719"/>
    <lineage>
        <taxon>Bacteria</taxon>
        <taxon>Bacillati</taxon>
        <taxon>Bacillota</taxon>
        <taxon>Bacilli</taxon>
        <taxon>Bacillales</taxon>
        <taxon>Bacillaceae</taxon>
        <taxon>Psychrobacillus</taxon>
    </lineage>
</organism>
<dbReference type="AlphaFoldDB" id="A0A544T764"/>
<protein>
    <submittedName>
        <fullName evidence="1">Uncharacterized protein</fullName>
    </submittedName>
</protein>